<dbReference type="Pfam" id="PF02589">
    <property type="entry name" value="LUD_dom"/>
    <property type="match status" value="1"/>
</dbReference>
<dbReference type="RefSeq" id="WP_078813142.1">
    <property type="nucleotide sequence ID" value="NZ_FUYE01000005.1"/>
</dbReference>
<reference evidence="3" key="1">
    <citation type="submission" date="2017-02" db="EMBL/GenBank/DDBJ databases">
        <authorList>
            <person name="Varghese N."/>
            <person name="Submissions S."/>
        </authorList>
    </citation>
    <scope>NUCLEOTIDE SEQUENCE [LARGE SCALE GENOMIC DNA]</scope>
    <source>
        <strain evidence="3">ATCC 700200</strain>
    </source>
</reference>
<dbReference type="InterPro" id="IPR024185">
    <property type="entry name" value="FTHF_cligase-like_sf"/>
</dbReference>
<feature type="domain" description="LUD" evidence="1">
    <location>
        <begin position="103"/>
        <end position="197"/>
    </location>
</feature>
<dbReference type="Proteomes" id="UP000190774">
    <property type="component" value="Unassembled WGS sequence"/>
</dbReference>
<dbReference type="Gene3D" id="3.40.50.10420">
    <property type="entry name" value="NagB/RpiA/CoA transferase-like"/>
    <property type="match status" value="1"/>
</dbReference>
<keyword evidence="3" id="KW-1185">Reference proteome</keyword>
<accession>A0A1T4XTF0</accession>
<dbReference type="PANTHER" id="PTHR43682:SF1">
    <property type="entry name" value="LACTATE UTILIZATION PROTEIN C"/>
    <property type="match status" value="1"/>
</dbReference>
<dbReference type="STRING" id="48467.SAMN02745166_01965"/>
<sequence length="199" mass="21521">MSRTTILHAVRQAQDVRAHRHPPHEVKTTPSFDLNTTPSLAEFIATLDLIGAQVIRGRSFSEAAAWLSENVPAQASTASRVVELPGTVDLSAIHDPHLLDGIHTAILPARFGVCENGAVWLDETELGPHRVLPFIAEHLFLVLKARELVSTMHQAYQRIGSIETGFGLFLAGPSKTADIEQCLVIGAHGARGATVFILD</sequence>
<protein>
    <submittedName>
        <fullName evidence="2">L-lactate dehydrogenase complex protein LldG</fullName>
    </submittedName>
</protein>
<name>A0A1T4XTF0_9BACT</name>
<evidence type="ECO:0000259" key="1">
    <source>
        <dbReference type="Pfam" id="PF02589"/>
    </source>
</evidence>
<dbReference type="PANTHER" id="PTHR43682">
    <property type="entry name" value="LACTATE UTILIZATION PROTEIN C"/>
    <property type="match status" value="1"/>
</dbReference>
<dbReference type="AlphaFoldDB" id="A0A1T4XTF0"/>
<dbReference type="InterPro" id="IPR037171">
    <property type="entry name" value="NagB/RpiA_transferase-like"/>
</dbReference>
<proteinExistence type="predicted"/>
<organism evidence="2 3">
    <name type="scientific">Prosthecobacter debontii</name>
    <dbReference type="NCBI Taxonomy" id="48467"/>
    <lineage>
        <taxon>Bacteria</taxon>
        <taxon>Pseudomonadati</taxon>
        <taxon>Verrucomicrobiota</taxon>
        <taxon>Verrucomicrobiia</taxon>
        <taxon>Verrucomicrobiales</taxon>
        <taxon>Verrucomicrobiaceae</taxon>
        <taxon>Prosthecobacter</taxon>
    </lineage>
</organism>
<dbReference type="SUPFAM" id="SSF100950">
    <property type="entry name" value="NagB/RpiA/CoA transferase-like"/>
    <property type="match status" value="1"/>
</dbReference>
<dbReference type="OrthoDB" id="9794157at2"/>
<dbReference type="InterPro" id="IPR003741">
    <property type="entry name" value="LUD_dom"/>
</dbReference>
<evidence type="ECO:0000313" key="2">
    <source>
        <dbReference type="EMBL" id="SKA92794.1"/>
    </source>
</evidence>
<evidence type="ECO:0000313" key="3">
    <source>
        <dbReference type="Proteomes" id="UP000190774"/>
    </source>
</evidence>
<gene>
    <name evidence="2" type="ORF">SAMN02745166_01965</name>
</gene>
<dbReference type="EMBL" id="FUYE01000005">
    <property type="protein sequence ID" value="SKA92794.1"/>
    <property type="molecule type" value="Genomic_DNA"/>
</dbReference>